<dbReference type="CDD" id="cd01577">
    <property type="entry name" value="IPMI_Swivel"/>
    <property type="match status" value="1"/>
</dbReference>
<dbReference type="NCBIfam" id="NF002458">
    <property type="entry name" value="PRK01641.1"/>
    <property type="match status" value="1"/>
</dbReference>
<dbReference type="Pfam" id="PF00694">
    <property type="entry name" value="Aconitase_C"/>
    <property type="match status" value="1"/>
</dbReference>
<dbReference type="InterPro" id="IPR033940">
    <property type="entry name" value="IPMI_Swivel"/>
</dbReference>
<comment type="pathway">
    <text evidence="3">Amino-acid biosynthesis; L-leucine biosynthesis; L-leucine from 3-methyl-2-oxobutanoate: step 2/4.</text>
</comment>
<evidence type="ECO:0000256" key="7">
    <source>
        <dbReference type="ARBA" id="ARBA00022430"/>
    </source>
</evidence>
<name>A0A5A8F873_9BACT</name>
<accession>A0A5A8F873</accession>
<dbReference type="InterPro" id="IPR015928">
    <property type="entry name" value="Aconitase/3IPM_dehydase_swvl"/>
</dbReference>
<keyword evidence="13" id="KW-1185">Reference proteome</keyword>
<evidence type="ECO:0000256" key="3">
    <source>
        <dbReference type="ARBA" id="ARBA00004729"/>
    </source>
</evidence>
<evidence type="ECO:0000313" key="13">
    <source>
        <dbReference type="Proteomes" id="UP000322876"/>
    </source>
</evidence>
<dbReference type="PANTHER" id="PTHR43345:SF5">
    <property type="entry name" value="3-ISOPROPYLMALATE DEHYDRATASE SMALL SUBUNIT"/>
    <property type="match status" value="1"/>
</dbReference>
<dbReference type="InterPro" id="IPR050075">
    <property type="entry name" value="LeuD"/>
</dbReference>
<comment type="caution">
    <text evidence="12">The sequence shown here is derived from an EMBL/GenBank/DDBJ whole genome shotgun (WGS) entry which is preliminary data.</text>
</comment>
<proteinExistence type="inferred from homology"/>
<dbReference type="GO" id="GO:0009098">
    <property type="term" value="P:L-leucine biosynthetic process"/>
    <property type="evidence" value="ECO:0007669"/>
    <property type="project" value="UniProtKB-UniPathway"/>
</dbReference>
<evidence type="ECO:0000256" key="2">
    <source>
        <dbReference type="ARBA" id="ARBA00002695"/>
    </source>
</evidence>
<protein>
    <recommendedName>
        <fullName evidence="6">3-isopropylmalate dehydratase</fullName>
        <ecNumber evidence="6">4.2.1.33</ecNumber>
    </recommendedName>
</protein>
<dbReference type="UniPathway" id="UPA00048">
    <property type="reaction ID" value="UER00071"/>
</dbReference>
<comment type="function">
    <text evidence="2">Catalyzes the isomerization between 2-isopropylmalate and 3-isopropylmalate, via the formation of 2-isopropylmaleate.</text>
</comment>
<dbReference type="OrthoDB" id="9777465at2"/>
<dbReference type="InterPro" id="IPR004431">
    <property type="entry name" value="3-IsopropMal_deHydase_ssu"/>
</dbReference>
<dbReference type="GO" id="GO:0003861">
    <property type="term" value="F:3-isopropylmalate dehydratase activity"/>
    <property type="evidence" value="ECO:0007669"/>
    <property type="project" value="UniProtKB-EC"/>
</dbReference>
<sequence>MNLGAIKKISGRIVPIVGDDIDTDRIIPARYLKCVTFDGLGEFVFYDERFDKNGKSLNHPIDNPKYKGANIILSGNNFGCGSSREHAPQAIKRAGFDAIIAESFAEIFLGNATTLGIVCITIPEEKIDEIKSIVEANPEAECHIDLENKTLNIDGKNYSFEIKETNRQAFLTGTYDSLFELLQNKDKVIKLEKSLPYRFV</sequence>
<evidence type="ECO:0000256" key="9">
    <source>
        <dbReference type="ARBA" id="ARBA00023239"/>
    </source>
</evidence>
<keyword evidence="10" id="KW-0100">Branched-chain amino acid biosynthesis</keyword>
<reference evidence="12 13" key="1">
    <citation type="submission" date="2019-06" db="EMBL/GenBank/DDBJ databases">
        <title>Genomic insights into carbon and energy metabolism of Deferribacter autotrophicus revealed new metabolic traits in the phylum Deferribacteres.</title>
        <authorList>
            <person name="Slobodkin A.I."/>
            <person name="Slobodkina G.B."/>
            <person name="Allioux M."/>
            <person name="Alain K."/>
            <person name="Jebbar M."/>
            <person name="Shadrin V."/>
            <person name="Kublanov I.V."/>
            <person name="Toshchakov S.V."/>
            <person name="Bonch-Osmolovskaya E.A."/>
        </authorList>
    </citation>
    <scope>NUCLEOTIDE SEQUENCE [LARGE SCALE GENOMIC DNA]</scope>
    <source>
        <strain evidence="12 13">SL50</strain>
    </source>
</reference>
<dbReference type="Gene3D" id="3.20.19.10">
    <property type="entry name" value="Aconitase, domain 4"/>
    <property type="match status" value="1"/>
</dbReference>
<dbReference type="GO" id="GO:0009316">
    <property type="term" value="C:3-isopropylmalate dehydratase complex"/>
    <property type="evidence" value="ECO:0007669"/>
    <property type="project" value="InterPro"/>
</dbReference>
<comment type="similarity">
    <text evidence="4">Belongs to the LeuD family. LeuD type 1 subfamily.</text>
</comment>
<evidence type="ECO:0000256" key="10">
    <source>
        <dbReference type="ARBA" id="ARBA00023304"/>
    </source>
</evidence>
<evidence type="ECO:0000313" key="12">
    <source>
        <dbReference type="EMBL" id="KAA0258542.1"/>
    </source>
</evidence>
<dbReference type="SUPFAM" id="SSF52016">
    <property type="entry name" value="LeuD/IlvD-like"/>
    <property type="match status" value="1"/>
</dbReference>
<dbReference type="AlphaFoldDB" id="A0A5A8F873"/>
<comment type="subunit">
    <text evidence="5">Heterodimer of LeuC and LeuD.</text>
</comment>
<dbReference type="RefSeq" id="WP_149266098.1">
    <property type="nucleotide sequence ID" value="NZ_VFJB01000004.1"/>
</dbReference>
<feature type="domain" description="Aconitase A/isopropylmalate dehydratase small subunit swivel" evidence="11">
    <location>
        <begin position="8"/>
        <end position="124"/>
    </location>
</feature>
<dbReference type="EMBL" id="VFJB01000004">
    <property type="protein sequence ID" value="KAA0258542.1"/>
    <property type="molecule type" value="Genomic_DNA"/>
</dbReference>
<dbReference type="Proteomes" id="UP000322876">
    <property type="component" value="Unassembled WGS sequence"/>
</dbReference>
<evidence type="ECO:0000256" key="6">
    <source>
        <dbReference type="ARBA" id="ARBA00011998"/>
    </source>
</evidence>
<keyword evidence="7" id="KW-0432">Leucine biosynthesis</keyword>
<dbReference type="InterPro" id="IPR000573">
    <property type="entry name" value="AconitaseA/IPMdHydase_ssu_swvl"/>
</dbReference>
<evidence type="ECO:0000256" key="1">
    <source>
        <dbReference type="ARBA" id="ARBA00000491"/>
    </source>
</evidence>
<organism evidence="12 13">
    <name type="scientific">Deferribacter autotrophicus</name>
    <dbReference type="NCBI Taxonomy" id="500465"/>
    <lineage>
        <taxon>Bacteria</taxon>
        <taxon>Pseudomonadati</taxon>
        <taxon>Deferribacterota</taxon>
        <taxon>Deferribacteres</taxon>
        <taxon>Deferribacterales</taxon>
        <taxon>Deferribacteraceae</taxon>
        <taxon>Deferribacter</taxon>
    </lineage>
</organism>
<gene>
    <name evidence="12" type="primary">leuD</name>
    <name evidence="12" type="ORF">FHQ18_05130</name>
</gene>
<dbReference type="NCBIfam" id="TIGR00171">
    <property type="entry name" value="leuD"/>
    <property type="match status" value="1"/>
</dbReference>
<evidence type="ECO:0000256" key="8">
    <source>
        <dbReference type="ARBA" id="ARBA00022605"/>
    </source>
</evidence>
<dbReference type="PANTHER" id="PTHR43345">
    <property type="entry name" value="3-ISOPROPYLMALATE DEHYDRATASE SMALL SUBUNIT 2-RELATED-RELATED"/>
    <property type="match status" value="1"/>
</dbReference>
<evidence type="ECO:0000256" key="5">
    <source>
        <dbReference type="ARBA" id="ARBA00011271"/>
    </source>
</evidence>
<dbReference type="EC" id="4.2.1.33" evidence="6"/>
<keyword evidence="8" id="KW-0028">Amino-acid biosynthesis</keyword>
<evidence type="ECO:0000256" key="4">
    <source>
        <dbReference type="ARBA" id="ARBA00009845"/>
    </source>
</evidence>
<evidence type="ECO:0000259" key="11">
    <source>
        <dbReference type="Pfam" id="PF00694"/>
    </source>
</evidence>
<keyword evidence="9 12" id="KW-0456">Lyase</keyword>
<comment type="catalytic activity">
    <reaction evidence="1">
        <text>(2R,3S)-3-isopropylmalate = (2S)-2-isopropylmalate</text>
        <dbReference type="Rhea" id="RHEA:32287"/>
        <dbReference type="ChEBI" id="CHEBI:1178"/>
        <dbReference type="ChEBI" id="CHEBI:35121"/>
        <dbReference type="EC" id="4.2.1.33"/>
    </reaction>
</comment>